<evidence type="ECO:0000256" key="1">
    <source>
        <dbReference type="SAM" id="MobiDB-lite"/>
    </source>
</evidence>
<sequence>MSTSFLQANSSIVYVLRVESRSRERRTTLLELLNRARAREESAPRTRTPPDHSSTLMTLLRYVLESEHHKDSKPLRPAINGPFPSKIPSSRMLGL</sequence>
<feature type="region of interest" description="Disordered" evidence="1">
    <location>
        <begin position="67"/>
        <end position="95"/>
    </location>
</feature>
<evidence type="ECO:0000313" key="3">
    <source>
        <dbReference type="Proteomes" id="UP000799640"/>
    </source>
</evidence>
<accession>A0A6G1HM69</accession>
<gene>
    <name evidence="2" type="ORF">EJ06DRAFT_180609</name>
</gene>
<evidence type="ECO:0000313" key="2">
    <source>
        <dbReference type="EMBL" id="KAF2396956.1"/>
    </source>
</evidence>
<proteinExistence type="predicted"/>
<protein>
    <submittedName>
        <fullName evidence="2">Uncharacterized protein</fullName>
    </submittedName>
</protein>
<reference evidence="2" key="1">
    <citation type="journal article" date="2020" name="Stud. Mycol.">
        <title>101 Dothideomycetes genomes: a test case for predicting lifestyles and emergence of pathogens.</title>
        <authorList>
            <person name="Haridas S."/>
            <person name="Albert R."/>
            <person name="Binder M."/>
            <person name="Bloem J."/>
            <person name="Labutti K."/>
            <person name="Salamov A."/>
            <person name="Andreopoulos B."/>
            <person name="Baker S."/>
            <person name="Barry K."/>
            <person name="Bills G."/>
            <person name="Bluhm B."/>
            <person name="Cannon C."/>
            <person name="Castanera R."/>
            <person name="Culley D."/>
            <person name="Daum C."/>
            <person name="Ezra D."/>
            <person name="Gonzalez J."/>
            <person name="Henrissat B."/>
            <person name="Kuo A."/>
            <person name="Liang C."/>
            <person name="Lipzen A."/>
            <person name="Lutzoni F."/>
            <person name="Magnuson J."/>
            <person name="Mondo S."/>
            <person name="Nolan M."/>
            <person name="Ohm R."/>
            <person name="Pangilinan J."/>
            <person name="Park H.-J."/>
            <person name="Ramirez L."/>
            <person name="Alfaro M."/>
            <person name="Sun H."/>
            <person name="Tritt A."/>
            <person name="Yoshinaga Y."/>
            <person name="Zwiers L.-H."/>
            <person name="Turgeon B."/>
            <person name="Goodwin S."/>
            <person name="Spatafora J."/>
            <person name="Crous P."/>
            <person name="Grigoriev I."/>
        </authorList>
    </citation>
    <scope>NUCLEOTIDE SEQUENCE</scope>
    <source>
        <strain evidence="2">CBS 262.69</strain>
    </source>
</reference>
<organism evidence="2 3">
    <name type="scientific">Trichodelitschia bisporula</name>
    <dbReference type="NCBI Taxonomy" id="703511"/>
    <lineage>
        <taxon>Eukaryota</taxon>
        <taxon>Fungi</taxon>
        <taxon>Dikarya</taxon>
        <taxon>Ascomycota</taxon>
        <taxon>Pezizomycotina</taxon>
        <taxon>Dothideomycetes</taxon>
        <taxon>Dothideomycetes incertae sedis</taxon>
        <taxon>Phaeotrichales</taxon>
        <taxon>Phaeotrichaceae</taxon>
        <taxon>Trichodelitschia</taxon>
    </lineage>
</organism>
<dbReference type="AlphaFoldDB" id="A0A6G1HM69"/>
<keyword evidence="3" id="KW-1185">Reference proteome</keyword>
<dbReference type="Proteomes" id="UP000799640">
    <property type="component" value="Unassembled WGS sequence"/>
</dbReference>
<dbReference type="EMBL" id="ML996705">
    <property type="protein sequence ID" value="KAF2396956.1"/>
    <property type="molecule type" value="Genomic_DNA"/>
</dbReference>
<name>A0A6G1HM69_9PEZI</name>